<feature type="compositionally biased region" description="Low complexity" evidence="1">
    <location>
        <begin position="59"/>
        <end position="76"/>
    </location>
</feature>
<reference evidence="3" key="2">
    <citation type="submission" date="2013-12" db="EMBL/GenBank/DDBJ databases">
        <title>Evolution of pathogenesis and genome organization in the Tremellales.</title>
        <authorList>
            <person name="Cuomo C."/>
            <person name="Litvintseva A."/>
            <person name="Heitman J."/>
            <person name="Chen Y."/>
            <person name="Sun S."/>
            <person name="Springer D."/>
            <person name="Dromer F."/>
            <person name="Young S."/>
            <person name="Zeng Q."/>
            <person name="Chapman S."/>
            <person name="Gujja S."/>
            <person name="Saif S."/>
            <person name="Birren B."/>
        </authorList>
    </citation>
    <scope>NUCLEOTIDE SEQUENCE [LARGE SCALE GENOMIC DNA]</scope>
    <source>
        <strain evidence="3">BCC8398</strain>
    </source>
</reference>
<keyword evidence="3" id="KW-1185">Reference proteome</keyword>
<protein>
    <submittedName>
        <fullName evidence="2">Uncharacterized protein</fullName>
    </submittedName>
</protein>
<evidence type="ECO:0000256" key="1">
    <source>
        <dbReference type="SAM" id="MobiDB-lite"/>
    </source>
</evidence>
<accession>A0A1B9H4L4</accession>
<evidence type="ECO:0000313" key="2">
    <source>
        <dbReference type="EMBL" id="OCF38212.1"/>
    </source>
</evidence>
<feature type="region of interest" description="Disordered" evidence="1">
    <location>
        <begin position="1"/>
        <end position="137"/>
    </location>
</feature>
<organism evidence="2 3">
    <name type="scientific">Kwoniella heveanensis BCC8398</name>
    <dbReference type="NCBI Taxonomy" id="1296120"/>
    <lineage>
        <taxon>Eukaryota</taxon>
        <taxon>Fungi</taxon>
        <taxon>Dikarya</taxon>
        <taxon>Basidiomycota</taxon>
        <taxon>Agaricomycotina</taxon>
        <taxon>Tremellomycetes</taxon>
        <taxon>Tremellales</taxon>
        <taxon>Cryptococcaceae</taxon>
        <taxon>Kwoniella</taxon>
    </lineage>
</organism>
<dbReference type="Proteomes" id="UP000092666">
    <property type="component" value="Unassembled WGS sequence"/>
</dbReference>
<feature type="region of interest" description="Disordered" evidence="1">
    <location>
        <begin position="168"/>
        <end position="201"/>
    </location>
</feature>
<dbReference type="AlphaFoldDB" id="A0A1B9H4L4"/>
<proteinExistence type="predicted"/>
<sequence length="201" mass="20901">MTSPATEEGDTITTDTDTVDRASSGDIAFTRPRPSPTSTATEEVEAPDSLKSLPRTGRTAVDTAAPTTATATTTVTRPEIVSLSAPAYSSPRKRFQPRVDDAEDGTMQAISSIDFAPPFPQTGVKSGKRGINPDAGTEYDLRARSASAFGSTAPGDDASAAEDVACTARDTPTATSRRVRFSALDPSDNASSVPEDEITGI</sequence>
<name>A0A1B9H4L4_9TREE</name>
<gene>
    <name evidence="2" type="ORF">I316_00437</name>
</gene>
<feature type="compositionally biased region" description="Low complexity" evidence="1">
    <location>
        <begin position="30"/>
        <end position="39"/>
    </location>
</feature>
<evidence type="ECO:0000313" key="3">
    <source>
        <dbReference type="Proteomes" id="UP000092666"/>
    </source>
</evidence>
<dbReference type="EMBL" id="KI669492">
    <property type="protein sequence ID" value="OCF38212.1"/>
    <property type="molecule type" value="Genomic_DNA"/>
</dbReference>
<reference evidence="2 3" key="1">
    <citation type="submission" date="2013-07" db="EMBL/GenBank/DDBJ databases">
        <title>The Genome Sequence of Cryptococcus heveanensis BCC8398.</title>
        <authorList>
            <consortium name="The Broad Institute Genome Sequencing Platform"/>
            <person name="Cuomo C."/>
            <person name="Litvintseva A."/>
            <person name="Chen Y."/>
            <person name="Heitman J."/>
            <person name="Sun S."/>
            <person name="Springer D."/>
            <person name="Dromer F."/>
            <person name="Young S.K."/>
            <person name="Zeng Q."/>
            <person name="Gargeya S."/>
            <person name="Fitzgerald M."/>
            <person name="Abouelleil A."/>
            <person name="Alvarado L."/>
            <person name="Berlin A.M."/>
            <person name="Chapman S.B."/>
            <person name="Dewar J."/>
            <person name="Goldberg J."/>
            <person name="Griggs A."/>
            <person name="Gujja S."/>
            <person name="Hansen M."/>
            <person name="Howarth C."/>
            <person name="Imamovic A."/>
            <person name="Larimer J."/>
            <person name="McCowan C."/>
            <person name="Murphy C."/>
            <person name="Pearson M."/>
            <person name="Priest M."/>
            <person name="Roberts A."/>
            <person name="Saif S."/>
            <person name="Shea T."/>
            <person name="Sykes S."/>
            <person name="Wortman J."/>
            <person name="Nusbaum C."/>
            <person name="Birren B."/>
        </authorList>
    </citation>
    <scope>NUCLEOTIDE SEQUENCE [LARGE SCALE GENOMIC DNA]</scope>
    <source>
        <strain evidence="2 3">BCC8398</strain>
    </source>
</reference>